<keyword evidence="9" id="KW-0472">Membrane</keyword>
<evidence type="ECO:0000313" key="16">
    <source>
        <dbReference type="EMBL" id="KAJ9598264.1"/>
    </source>
</evidence>
<evidence type="ECO:0000256" key="12">
    <source>
        <dbReference type="ARBA" id="ARBA00043668"/>
    </source>
</evidence>
<comment type="catalytic activity">
    <reaction evidence="13">
        <text>1D-myo-inositol 1,2,4,5,6-pentakisphosphate + H2O = 1D-myo-inositol 1,2,5,6-tetrakisphosphate + phosphate</text>
        <dbReference type="Rhea" id="RHEA:77115"/>
        <dbReference type="ChEBI" id="CHEBI:15377"/>
        <dbReference type="ChEBI" id="CHEBI:43474"/>
        <dbReference type="ChEBI" id="CHEBI:57798"/>
        <dbReference type="ChEBI" id="CHEBI:195535"/>
        <dbReference type="EC" id="3.1.3.62"/>
    </reaction>
    <physiologicalReaction direction="left-to-right" evidence="13">
        <dbReference type="Rhea" id="RHEA:77116"/>
    </physiologicalReaction>
</comment>
<keyword evidence="17" id="KW-1185">Reference proteome</keyword>
<evidence type="ECO:0000256" key="9">
    <source>
        <dbReference type="ARBA" id="ARBA00023136"/>
    </source>
</evidence>
<dbReference type="PANTHER" id="PTHR20963:SF8">
    <property type="entry name" value="MULTIPLE INOSITOL POLYPHOSPHATE PHOSPHATASE 1"/>
    <property type="match status" value="1"/>
</dbReference>
<evidence type="ECO:0000256" key="10">
    <source>
        <dbReference type="ARBA" id="ARBA00023180"/>
    </source>
</evidence>
<comment type="catalytic activity">
    <reaction evidence="15">
        <text>(2R)-2,3-bisphosphoglycerate + H2O = (2R)-2-phosphoglycerate + phosphate</text>
        <dbReference type="Rhea" id="RHEA:27381"/>
        <dbReference type="ChEBI" id="CHEBI:15377"/>
        <dbReference type="ChEBI" id="CHEBI:43474"/>
        <dbReference type="ChEBI" id="CHEBI:58248"/>
        <dbReference type="ChEBI" id="CHEBI:58289"/>
        <dbReference type="EC" id="3.1.3.80"/>
    </reaction>
    <physiologicalReaction direction="left-to-right" evidence="15">
        <dbReference type="Rhea" id="RHEA:27382"/>
    </physiologicalReaction>
</comment>
<dbReference type="CDD" id="cd07061">
    <property type="entry name" value="HP_HAP_like"/>
    <property type="match status" value="1"/>
</dbReference>
<protein>
    <recommendedName>
        <fullName evidence="5">Multiple inositol polyphosphate phosphatase 1</fullName>
        <ecNumber evidence="4">3.1.3.62</ecNumber>
        <ecNumber evidence="3">3.1.3.80</ecNumber>
    </recommendedName>
    <alternativeName>
        <fullName evidence="11">2,3-bisphosphoglycerate 3-phosphatase</fullName>
    </alternativeName>
</protein>
<dbReference type="GO" id="GO:0003993">
    <property type="term" value="F:acid phosphatase activity"/>
    <property type="evidence" value="ECO:0007669"/>
    <property type="project" value="TreeGrafter"/>
</dbReference>
<evidence type="ECO:0000256" key="3">
    <source>
        <dbReference type="ARBA" id="ARBA00012976"/>
    </source>
</evidence>
<dbReference type="Gene3D" id="3.40.50.1240">
    <property type="entry name" value="Phosphoglycerate mutase-like"/>
    <property type="match status" value="1"/>
</dbReference>
<keyword evidence="10" id="KW-0325">Glycoprotein</keyword>
<evidence type="ECO:0000256" key="6">
    <source>
        <dbReference type="ARBA" id="ARBA00022475"/>
    </source>
</evidence>
<keyword evidence="7" id="KW-0732">Signal</keyword>
<evidence type="ECO:0000256" key="2">
    <source>
        <dbReference type="ARBA" id="ARBA00008422"/>
    </source>
</evidence>
<dbReference type="GO" id="GO:0034417">
    <property type="term" value="F:bisphosphoglycerate 3-phosphatase activity"/>
    <property type="evidence" value="ECO:0007669"/>
    <property type="project" value="UniProtKB-EC"/>
</dbReference>
<dbReference type="GO" id="GO:0052745">
    <property type="term" value="F:inositol phosphate phosphatase activity"/>
    <property type="evidence" value="ECO:0007669"/>
    <property type="project" value="TreeGrafter"/>
</dbReference>
<dbReference type="GO" id="GO:0005886">
    <property type="term" value="C:plasma membrane"/>
    <property type="evidence" value="ECO:0007669"/>
    <property type="project" value="UniProtKB-SubCell"/>
</dbReference>
<dbReference type="Pfam" id="PF00328">
    <property type="entry name" value="His_Phos_2"/>
    <property type="match status" value="1"/>
</dbReference>
<comment type="similarity">
    <text evidence="2">Belongs to the histidine acid phosphatase family. MINPP1 subfamily.</text>
</comment>
<dbReference type="EC" id="3.1.3.62" evidence="4"/>
<evidence type="ECO:0000256" key="4">
    <source>
        <dbReference type="ARBA" id="ARBA00013040"/>
    </source>
</evidence>
<dbReference type="FunFam" id="3.40.50.1240:FF:000014">
    <property type="entry name" value="Multiple inositol polyphosphate phosphatase 1"/>
    <property type="match status" value="1"/>
</dbReference>
<comment type="catalytic activity">
    <reaction evidence="12">
        <text>1D-myo-inositol 1,2,5,6-tetrakisphosphate + H2O = 1D-myo-inositol 1,2,6-trisphosphate + phosphate</text>
        <dbReference type="Rhea" id="RHEA:77119"/>
        <dbReference type="ChEBI" id="CHEBI:15377"/>
        <dbReference type="ChEBI" id="CHEBI:43474"/>
        <dbReference type="ChEBI" id="CHEBI:195535"/>
        <dbReference type="ChEBI" id="CHEBI:195537"/>
        <dbReference type="EC" id="3.1.3.62"/>
    </reaction>
    <physiologicalReaction direction="left-to-right" evidence="12">
        <dbReference type="Rhea" id="RHEA:77120"/>
    </physiologicalReaction>
</comment>
<dbReference type="SUPFAM" id="SSF53254">
    <property type="entry name" value="Phosphoglycerate mutase-like"/>
    <property type="match status" value="1"/>
</dbReference>
<evidence type="ECO:0000256" key="15">
    <source>
        <dbReference type="ARBA" id="ARBA00043832"/>
    </source>
</evidence>
<dbReference type="AlphaFoldDB" id="A0AAD8AFW5"/>
<comment type="caution">
    <text evidence="16">The sequence shown here is derived from an EMBL/GenBank/DDBJ whole genome shotgun (WGS) entry which is preliminary data.</text>
</comment>
<evidence type="ECO:0000256" key="14">
    <source>
        <dbReference type="ARBA" id="ARBA00043691"/>
    </source>
</evidence>
<comment type="catalytic activity">
    <reaction evidence="14">
        <text>1D-myo-inositol hexakisphosphate + H2O = 1D-myo-inositol 1,2,4,5,6-pentakisphosphate + phosphate</text>
        <dbReference type="Rhea" id="RHEA:16989"/>
        <dbReference type="ChEBI" id="CHEBI:15377"/>
        <dbReference type="ChEBI" id="CHEBI:43474"/>
        <dbReference type="ChEBI" id="CHEBI:57798"/>
        <dbReference type="ChEBI" id="CHEBI:58130"/>
        <dbReference type="EC" id="3.1.3.62"/>
    </reaction>
    <physiologicalReaction direction="left-to-right" evidence="14">
        <dbReference type="Rhea" id="RHEA:16990"/>
    </physiologicalReaction>
</comment>
<dbReference type="EC" id="3.1.3.80" evidence="3"/>
<dbReference type="PANTHER" id="PTHR20963">
    <property type="entry name" value="MULTIPLE INOSITOL POLYPHOSPHATE PHOSPHATASE-RELATED"/>
    <property type="match status" value="1"/>
</dbReference>
<evidence type="ECO:0000256" key="7">
    <source>
        <dbReference type="ARBA" id="ARBA00022729"/>
    </source>
</evidence>
<evidence type="ECO:0000256" key="8">
    <source>
        <dbReference type="ARBA" id="ARBA00022801"/>
    </source>
</evidence>
<evidence type="ECO:0000256" key="13">
    <source>
        <dbReference type="ARBA" id="ARBA00043671"/>
    </source>
</evidence>
<comment type="subcellular location">
    <subcellularLocation>
        <location evidence="1">Cell membrane</location>
    </subcellularLocation>
</comment>
<keyword evidence="6" id="KW-1003">Cell membrane</keyword>
<evidence type="ECO:0000256" key="11">
    <source>
        <dbReference type="ARBA" id="ARBA00031642"/>
    </source>
</evidence>
<accession>A0AAD8AFW5</accession>
<evidence type="ECO:0000256" key="1">
    <source>
        <dbReference type="ARBA" id="ARBA00004236"/>
    </source>
</evidence>
<gene>
    <name evidence="16" type="ORF">L9F63_011085</name>
</gene>
<organism evidence="16 17">
    <name type="scientific">Diploptera punctata</name>
    <name type="common">Pacific beetle cockroach</name>
    <dbReference type="NCBI Taxonomy" id="6984"/>
    <lineage>
        <taxon>Eukaryota</taxon>
        <taxon>Metazoa</taxon>
        <taxon>Ecdysozoa</taxon>
        <taxon>Arthropoda</taxon>
        <taxon>Hexapoda</taxon>
        <taxon>Insecta</taxon>
        <taxon>Pterygota</taxon>
        <taxon>Neoptera</taxon>
        <taxon>Polyneoptera</taxon>
        <taxon>Dictyoptera</taxon>
        <taxon>Blattodea</taxon>
        <taxon>Blaberoidea</taxon>
        <taxon>Blaberidae</taxon>
        <taxon>Diplopterinae</taxon>
        <taxon>Diploptera</taxon>
    </lineage>
</organism>
<reference evidence="16" key="1">
    <citation type="journal article" date="2023" name="IScience">
        <title>Live-bearing cockroach genome reveals convergent evolutionary mechanisms linked to viviparity in insects and beyond.</title>
        <authorList>
            <person name="Fouks B."/>
            <person name="Harrison M.C."/>
            <person name="Mikhailova A.A."/>
            <person name="Marchal E."/>
            <person name="English S."/>
            <person name="Carruthers M."/>
            <person name="Jennings E.C."/>
            <person name="Chiamaka E.L."/>
            <person name="Frigard R.A."/>
            <person name="Pippel M."/>
            <person name="Attardo G.M."/>
            <person name="Benoit J.B."/>
            <person name="Bornberg-Bauer E."/>
            <person name="Tobe S.S."/>
        </authorList>
    </citation>
    <scope>NUCLEOTIDE SEQUENCE</scope>
    <source>
        <strain evidence="16">Stay&amp;Tobe</strain>
    </source>
</reference>
<reference evidence="16" key="2">
    <citation type="submission" date="2023-05" db="EMBL/GenBank/DDBJ databases">
        <authorList>
            <person name="Fouks B."/>
        </authorList>
    </citation>
    <scope>NUCLEOTIDE SEQUENCE</scope>
    <source>
        <strain evidence="16">Stay&amp;Tobe</strain>
        <tissue evidence="16">Testes</tissue>
    </source>
</reference>
<proteinExistence type="inferred from homology"/>
<evidence type="ECO:0000256" key="5">
    <source>
        <dbReference type="ARBA" id="ARBA00018097"/>
    </source>
</evidence>
<dbReference type="InterPro" id="IPR000560">
    <property type="entry name" value="His_Pase_clade-2"/>
</dbReference>
<evidence type="ECO:0000313" key="17">
    <source>
        <dbReference type="Proteomes" id="UP001233999"/>
    </source>
</evidence>
<dbReference type="InterPro" id="IPR029033">
    <property type="entry name" value="His_PPase_superfam"/>
</dbReference>
<feature type="non-terminal residue" evidence="16">
    <location>
        <position position="378"/>
    </location>
</feature>
<dbReference type="EMBL" id="JASPKZ010001233">
    <property type="protein sequence ID" value="KAJ9598264.1"/>
    <property type="molecule type" value="Genomic_DNA"/>
</dbReference>
<dbReference type="Proteomes" id="UP001233999">
    <property type="component" value="Unassembled WGS sequence"/>
</dbReference>
<keyword evidence="8" id="KW-0378">Hydrolase</keyword>
<name>A0AAD8AFW5_DIPPU</name>
<sequence length="378" mass="43691">CEPKQFWLISRHGTRYPSEDGITRLKTLNKIRDGVINNHEVLHNGQLCAKDLENLKKWNLQVVTSLASNLAPHGYEDLHNLALRYKARFPALLNQSYSNDLFQFKFSNSQRTTASAFSFGEGIFGPTNRVYFPEPLDPDMLLTPYKNCEKWNALWPAVAEEELKFQNGTLMASLLQNVTDRLGFNTSLSIDDINAIYDGCRFDHAWHHDEISPWCAAFTEEELQVMEYQEDLLYYYYTGYGTDMNTNMGCAPVKDFLDRFSEIEEGKQQPAGVFYFTHSEMLQQVLLPLGIAKDQENLTAANYEEMKNRQWRTSNITPFAANLAAVFFKCDIGEEYRIQFRFNEHPVNLDGCEQDLCDWSFIKQKFSNLSSSCNYNFC</sequence>